<gene>
    <name evidence="1" type="ORF">DY252_14635</name>
</gene>
<proteinExistence type="predicted"/>
<dbReference type="Proteomes" id="UP000256971">
    <property type="component" value="Chromosome"/>
</dbReference>
<name>A0ABM6Y078_9PROT</name>
<dbReference type="EMBL" id="CP031555">
    <property type="protein sequence ID" value="AXO15321.1"/>
    <property type="molecule type" value="Genomic_DNA"/>
</dbReference>
<accession>A0ABM6Y078</accession>
<keyword evidence="2" id="KW-1185">Reference proteome</keyword>
<organism evidence="1 2">
    <name type="scientific">Thalassospira indica</name>
    <dbReference type="NCBI Taxonomy" id="1891279"/>
    <lineage>
        <taxon>Bacteria</taxon>
        <taxon>Pseudomonadati</taxon>
        <taxon>Pseudomonadota</taxon>
        <taxon>Alphaproteobacteria</taxon>
        <taxon>Rhodospirillales</taxon>
        <taxon>Thalassospiraceae</taxon>
        <taxon>Thalassospira</taxon>
    </lineage>
</organism>
<protein>
    <submittedName>
        <fullName evidence="1">Uncharacterized protein</fullName>
    </submittedName>
</protein>
<evidence type="ECO:0000313" key="2">
    <source>
        <dbReference type="Proteomes" id="UP000256971"/>
    </source>
</evidence>
<evidence type="ECO:0000313" key="1">
    <source>
        <dbReference type="EMBL" id="AXO15321.1"/>
    </source>
</evidence>
<sequence>MKTMMSYSYDPISCVSDVSKAAAKPLGLFGHLRAAIGAWRAERQVRKADAAGLTIGTKATRKLSDLTAAELYEARFDRGDRFARSSFTQSSFTQSGLLRAGDVLSGMVLAWPKPSDKNR</sequence>
<dbReference type="RefSeq" id="WP_064789807.1">
    <property type="nucleotide sequence ID" value="NZ_CP031555.1"/>
</dbReference>
<reference evidence="1 2" key="1">
    <citation type="submission" date="2018-08" db="EMBL/GenBank/DDBJ databases">
        <title>Complete genome sequence of type strain Thalassospira indica MCCC 1A01103T, isolated from isolated from deep seawater of the Indian Ocean.</title>
        <authorList>
            <person name="Liu Y."/>
        </authorList>
    </citation>
    <scope>NUCLEOTIDE SEQUENCE [LARGE SCALE GENOMIC DNA]</scope>
    <source>
        <strain evidence="1 2">PB8BT</strain>
    </source>
</reference>